<dbReference type="EMBL" id="JAJSOF020000027">
    <property type="protein sequence ID" value="KAJ4433019.1"/>
    <property type="molecule type" value="Genomic_DNA"/>
</dbReference>
<reference evidence="1 2" key="1">
    <citation type="journal article" date="2022" name="Allergy">
        <title>Genome assembly and annotation of Periplaneta americana reveal a comprehensive cockroach allergen profile.</title>
        <authorList>
            <person name="Wang L."/>
            <person name="Xiong Q."/>
            <person name="Saelim N."/>
            <person name="Wang L."/>
            <person name="Nong W."/>
            <person name="Wan A.T."/>
            <person name="Shi M."/>
            <person name="Liu X."/>
            <person name="Cao Q."/>
            <person name="Hui J.H.L."/>
            <person name="Sookrung N."/>
            <person name="Leung T.F."/>
            <person name="Tungtrongchitr A."/>
            <person name="Tsui S.K.W."/>
        </authorList>
    </citation>
    <scope>NUCLEOTIDE SEQUENCE [LARGE SCALE GENOMIC DNA]</scope>
    <source>
        <strain evidence="1">PWHHKU_190912</strain>
    </source>
</reference>
<dbReference type="Proteomes" id="UP001148838">
    <property type="component" value="Unassembled WGS sequence"/>
</dbReference>
<evidence type="ECO:0000313" key="1">
    <source>
        <dbReference type="EMBL" id="KAJ4433019.1"/>
    </source>
</evidence>
<organism evidence="1 2">
    <name type="scientific">Periplaneta americana</name>
    <name type="common">American cockroach</name>
    <name type="synonym">Blatta americana</name>
    <dbReference type="NCBI Taxonomy" id="6978"/>
    <lineage>
        <taxon>Eukaryota</taxon>
        <taxon>Metazoa</taxon>
        <taxon>Ecdysozoa</taxon>
        <taxon>Arthropoda</taxon>
        <taxon>Hexapoda</taxon>
        <taxon>Insecta</taxon>
        <taxon>Pterygota</taxon>
        <taxon>Neoptera</taxon>
        <taxon>Polyneoptera</taxon>
        <taxon>Dictyoptera</taxon>
        <taxon>Blattodea</taxon>
        <taxon>Blattoidea</taxon>
        <taxon>Blattidae</taxon>
        <taxon>Blattinae</taxon>
        <taxon>Periplaneta</taxon>
    </lineage>
</organism>
<proteinExistence type="predicted"/>
<accession>A0ABQ8SFX3</accession>
<gene>
    <name evidence="1" type="ORF">ANN_15276</name>
</gene>
<name>A0ABQ8SFX3_PERAM</name>
<protein>
    <submittedName>
        <fullName evidence="1">Uncharacterized protein</fullName>
    </submittedName>
</protein>
<comment type="caution">
    <text evidence="1">The sequence shown here is derived from an EMBL/GenBank/DDBJ whole genome shotgun (WGS) entry which is preliminary data.</text>
</comment>
<sequence length="168" mass="18687">MAGLCEGGNEPSGSLKAICKNDSEVRTIGRYHNSAVWCHLSTQECALKDLLKVYYSVLSQLMPSVTILHHTVQFWVNAIEMIINIELESNGGMREPQNLNPRDLGFVHHKYPRHSHRKTVLCQLRYQGCDAGSSKKSADEARFGRPVTAAPPPNVRDILKAALTHPTV</sequence>
<keyword evidence="2" id="KW-1185">Reference proteome</keyword>
<evidence type="ECO:0000313" key="2">
    <source>
        <dbReference type="Proteomes" id="UP001148838"/>
    </source>
</evidence>